<feature type="compositionally biased region" description="Low complexity" evidence="1">
    <location>
        <begin position="14"/>
        <end position="32"/>
    </location>
</feature>
<organism evidence="2 3">
    <name type="scientific">Portunus trituberculatus</name>
    <name type="common">Swimming crab</name>
    <name type="synonym">Neptunus trituberculatus</name>
    <dbReference type="NCBI Taxonomy" id="210409"/>
    <lineage>
        <taxon>Eukaryota</taxon>
        <taxon>Metazoa</taxon>
        <taxon>Ecdysozoa</taxon>
        <taxon>Arthropoda</taxon>
        <taxon>Crustacea</taxon>
        <taxon>Multicrustacea</taxon>
        <taxon>Malacostraca</taxon>
        <taxon>Eumalacostraca</taxon>
        <taxon>Eucarida</taxon>
        <taxon>Decapoda</taxon>
        <taxon>Pleocyemata</taxon>
        <taxon>Brachyura</taxon>
        <taxon>Eubrachyura</taxon>
        <taxon>Portunoidea</taxon>
        <taxon>Portunidae</taxon>
        <taxon>Portuninae</taxon>
        <taxon>Portunus</taxon>
    </lineage>
</organism>
<gene>
    <name evidence="2" type="ORF">E2C01_001455</name>
</gene>
<evidence type="ECO:0000313" key="2">
    <source>
        <dbReference type="EMBL" id="MPC08860.1"/>
    </source>
</evidence>
<dbReference type="Proteomes" id="UP000324222">
    <property type="component" value="Unassembled WGS sequence"/>
</dbReference>
<comment type="caution">
    <text evidence="2">The sequence shown here is derived from an EMBL/GenBank/DDBJ whole genome shotgun (WGS) entry which is preliminary data.</text>
</comment>
<feature type="region of interest" description="Disordered" evidence="1">
    <location>
        <begin position="13"/>
        <end position="45"/>
    </location>
</feature>
<proteinExistence type="predicted"/>
<protein>
    <submittedName>
        <fullName evidence="2">Uncharacterized protein</fullName>
    </submittedName>
</protein>
<name>A0A5B7CHN8_PORTR</name>
<reference evidence="2 3" key="1">
    <citation type="submission" date="2019-05" db="EMBL/GenBank/DDBJ databases">
        <title>Another draft genome of Portunus trituberculatus and its Hox gene families provides insights of decapod evolution.</title>
        <authorList>
            <person name="Jeong J.-H."/>
            <person name="Song I."/>
            <person name="Kim S."/>
            <person name="Choi T."/>
            <person name="Kim D."/>
            <person name="Ryu S."/>
            <person name="Kim W."/>
        </authorList>
    </citation>
    <scope>NUCLEOTIDE SEQUENCE [LARGE SCALE GENOMIC DNA]</scope>
    <source>
        <tissue evidence="2">Muscle</tissue>
    </source>
</reference>
<evidence type="ECO:0000313" key="3">
    <source>
        <dbReference type="Proteomes" id="UP000324222"/>
    </source>
</evidence>
<evidence type="ECO:0000256" key="1">
    <source>
        <dbReference type="SAM" id="MobiDB-lite"/>
    </source>
</evidence>
<accession>A0A5B7CHN8</accession>
<dbReference type="AlphaFoldDB" id="A0A5B7CHN8"/>
<dbReference type="EMBL" id="VSRR010000046">
    <property type="protein sequence ID" value="MPC08860.1"/>
    <property type="molecule type" value="Genomic_DNA"/>
</dbReference>
<sequence>MMGIIPEVQVGHAVAAGSRGSSRQGSVDGDSSATSPDPAKLSSSARIITGTAAIGDLQRPNTVIWRLSDCPVPTSVHAMAV</sequence>
<keyword evidence="3" id="KW-1185">Reference proteome</keyword>